<dbReference type="CDD" id="cd02042">
    <property type="entry name" value="ParAB_family"/>
    <property type="match status" value="1"/>
</dbReference>
<organism evidence="6 7">
    <name type="scientific">Faecalimonas umbilicata</name>
    <dbReference type="NCBI Taxonomy" id="1912855"/>
    <lineage>
        <taxon>Bacteria</taxon>
        <taxon>Bacillati</taxon>
        <taxon>Bacillota</taxon>
        <taxon>Clostridia</taxon>
        <taxon>Lachnospirales</taxon>
        <taxon>Lachnospiraceae</taxon>
        <taxon>Faecalimonas</taxon>
    </lineage>
</organism>
<dbReference type="EMBL" id="BHEO01000002">
    <property type="protein sequence ID" value="GBU03504.1"/>
    <property type="molecule type" value="Genomic_DNA"/>
</dbReference>
<dbReference type="Pfam" id="PF13614">
    <property type="entry name" value="AAA_31"/>
    <property type="match status" value="1"/>
</dbReference>
<comment type="caution">
    <text evidence="6">The sequence shown here is derived from an EMBL/GenBank/DDBJ whole genome shotgun (WGS) entry which is preliminary data.</text>
</comment>
<dbReference type="EMBL" id="BHEO01000002">
    <property type="protein sequence ID" value="GBU04534.1"/>
    <property type="molecule type" value="Genomic_DNA"/>
</dbReference>
<gene>
    <name evidence="3" type="primary">parA_2</name>
    <name evidence="2" type="synonym">parA_1</name>
    <name evidence="4" type="synonym">parA_3</name>
    <name evidence="5" type="synonym">parA_4</name>
    <name evidence="6" type="ORF">EDD74_12942</name>
    <name evidence="2" type="ORF">FAEUMB_00450</name>
    <name evidence="3" type="ORF">FAEUMB_10750</name>
    <name evidence="4" type="ORF">FAEUMB_14470</name>
    <name evidence="5" type="ORF">FAEUMB_14810</name>
</gene>
<evidence type="ECO:0000259" key="1">
    <source>
        <dbReference type="Pfam" id="PF13614"/>
    </source>
</evidence>
<dbReference type="InterPro" id="IPR050678">
    <property type="entry name" value="DNA_Partitioning_ATPase"/>
</dbReference>
<evidence type="ECO:0000313" key="2">
    <source>
        <dbReference type="EMBL" id="GBU03504.1"/>
    </source>
</evidence>
<evidence type="ECO:0000313" key="7">
    <source>
        <dbReference type="Proteomes" id="UP000294613"/>
    </source>
</evidence>
<reference evidence="6 7" key="2">
    <citation type="submission" date="2019-03" db="EMBL/GenBank/DDBJ databases">
        <title>Genomic Encyclopedia of Type Strains, Phase IV (KMG-IV): sequencing the most valuable type-strain genomes for metagenomic binning, comparative biology and taxonomic classification.</title>
        <authorList>
            <person name="Goeker M."/>
        </authorList>
    </citation>
    <scope>NUCLEOTIDE SEQUENCE [LARGE SCALE GENOMIC DNA]</scope>
    <source>
        <strain evidence="6 7">DSM 103426</strain>
    </source>
</reference>
<dbReference type="RefSeq" id="WP_116440890.1">
    <property type="nucleotide sequence ID" value="NZ_BHEO01000002.1"/>
</dbReference>
<dbReference type="Proteomes" id="UP000294613">
    <property type="component" value="Unassembled WGS sequence"/>
</dbReference>
<reference evidence="2 8" key="1">
    <citation type="journal article" date="2018" name="Int. J. Syst. Evol. Microbiol.">
        <title>Draft Genome Sequence of Faecalimonas umbilicata JCM 30896T, an Acetate-Producing Bacterium Isolated from Human Feces.</title>
        <authorList>
            <person name="Sakamoto M."/>
            <person name="Ikeyama N."/>
            <person name="Yuki M."/>
            <person name="Ohkuma M."/>
        </authorList>
    </citation>
    <scope>NUCLEOTIDE SEQUENCE [LARGE SCALE GENOMIC DNA]</scope>
    <source>
        <strain evidence="2 8">EGH7</strain>
    </source>
</reference>
<proteinExistence type="predicted"/>
<accession>A0A4R3JBR7</accession>
<dbReference type="InterPro" id="IPR025669">
    <property type="entry name" value="AAA_dom"/>
</dbReference>
<feature type="domain" description="AAA" evidence="1">
    <location>
        <begin position="1"/>
        <end position="146"/>
    </location>
</feature>
<evidence type="ECO:0000313" key="8">
    <source>
        <dbReference type="Proteomes" id="UP000702954"/>
    </source>
</evidence>
<dbReference type="Gene3D" id="3.40.50.300">
    <property type="entry name" value="P-loop containing nucleotide triphosphate hydrolases"/>
    <property type="match status" value="1"/>
</dbReference>
<dbReference type="AlphaFoldDB" id="A0A4R3JBR7"/>
<dbReference type="EMBL" id="BHEO01000008">
    <property type="protein sequence ID" value="GBU04940.1"/>
    <property type="molecule type" value="Genomic_DNA"/>
</dbReference>
<evidence type="ECO:0000313" key="5">
    <source>
        <dbReference type="EMBL" id="GBU04940.1"/>
    </source>
</evidence>
<dbReference type="EMBL" id="SLZV01000029">
    <property type="protein sequence ID" value="TCS63378.1"/>
    <property type="molecule type" value="Genomic_DNA"/>
</dbReference>
<sequence>MKCYVIGNLKGGVGKTTTAVNLAYSMSRLGQHVLLVDMDPQTNLTPFFAKVNGNGHNIKTVLQHPHTVKSAIYRTRYRGIDIIKGNTGLLERDATNIENLSKALSLVKEKYDICIIDTRPAIEQITTSALAAADVLLTPVCLDKFCRDNLLLVEEKYHDLLEDYPEIQWKIFANKVENKRTQRNTYLDMVEKHCWDIMETCISKGAVVENALEHYKPVMKHRSHSQVAMDFMDLATELQGGQTWQR</sequence>
<keyword evidence="8" id="KW-1185">Reference proteome</keyword>
<evidence type="ECO:0000313" key="4">
    <source>
        <dbReference type="EMBL" id="GBU04906.1"/>
    </source>
</evidence>
<dbReference type="EMBL" id="BHEO01000005">
    <property type="protein sequence ID" value="GBU04906.1"/>
    <property type="molecule type" value="Genomic_DNA"/>
</dbReference>
<dbReference type="Proteomes" id="UP000702954">
    <property type="component" value="Unassembled WGS sequence"/>
</dbReference>
<evidence type="ECO:0000313" key="6">
    <source>
        <dbReference type="EMBL" id="TCS63378.1"/>
    </source>
</evidence>
<dbReference type="PANTHER" id="PTHR13696">
    <property type="entry name" value="P-LOOP CONTAINING NUCLEOSIDE TRIPHOSPHATE HYDROLASE"/>
    <property type="match status" value="1"/>
</dbReference>
<protein>
    <submittedName>
        <fullName evidence="2 6">Chromosome partitioning protein</fullName>
    </submittedName>
</protein>
<dbReference type="InterPro" id="IPR027417">
    <property type="entry name" value="P-loop_NTPase"/>
</dbReference>
<dbReference type="SUPFAM" id="SSF52540">
    <property type="entry name" value="P-loop containing nucleoside triphosphate hydrolases"/>
    <property type="match status" value="1"/>
</dbReference>
<evidence type="ECO:0000313" key="3">
    <source>
        <dbReference type="EMBL" id="GBU04534.1"/>
    </source>
</evidence>
<dbReference type="PANTHER" id="PTHR13696:SF52">
    <property type="entry name" value="PARA FAMILY PROTEIN CT_582"/>
    <property type="match status" value="1"/>
</dbReference>
<name>A0A4R3JBR7_9FIRM</name>